<reference evidence="2 3" key="1">
    <citation type="submission" date="2020-08" db="EMBL/GenBank/DDBJ databases">
        <title>A Genomic Blueprint of the Chicken Gut Microbiome.</title>
        <authorList>
            <person name="Gilroy R."/>
            <person name="Ravi A."/>
            <person name="Getino M."/>
            <person name="Pursley I."/>
            <person name="Horton D.L."/>
            <person name="Alikhan N.-F."/>
            <person name="Baker D."/>
            <person name="Gharbi K."/>
            <person name="Hall N."/>
            <person name="Watson M."/>
            <person name="Adriaenssens E.M."/>
            <person name="Foster-Nyarko E."/>
            <person name="Jarju S."/>
            <person name="Secka A."/>
            <person name="Antonio M."/>
            <person name="Oren A."/>
            <person name="Chaudhuri R."/>
            <person name="La Ragione R.M."/>
            <person name="Hildebrand F."/>
            <person name="Pallen M.J."/>
        </authorList>
    </citation>
    <scope>NUCLEOTIDE SEQUENCE [LARGE SCALE GENOMIC DNA]</scope>
    <source>
        <strain evidence="2 3">Sa1YUN3</strain>
    </source>
</reference>
<protein>
    <submittedName>
        <fullName evidence="2">TonB-dependent receptor</fullName>
    </submittedName>
</protein>
<gene>
    <name evidence="2" type="ORF">H9626_08970</name>
</gene>
<name>A0ABR8VC71_9BACT</name>
<proteinExistence type="predicted"/>
<organism evidence="2 3">
    <name type="scientific">Phocaeicola faecium</name>
    <dbReference type="NCBI Taxonomy" id="2762213"/>
    <lineage>
        <taxon>Bacteria</taxon>
        <taxon>Pseudomonadati</taxon>
        <taxon>Bacteroidota</taxon>
        <taxon>Bacteroidia</taxon>
        <taxon>Bacteroidales</taxon>
        <taxon>Bacteroidaceae</taxon>
        <taxon>Phocaeicola</taxon>
    </lineage>
</organism>
<dbReference type="Pfam" id="PF13715">
    <property type="entry name" value="CarbopepD_reg_2"/>
    <property type="match status" value="1"/>
</dbReference>
<sequence length="775" mass="87432">MRTIRTLLILVCTLISVSVSAQTISGKLIDENSQPLPYANVVLLSLPDSVFVDGATSDDKGNFILKDLSSRSYLLQVSYIGYQPQSILLENLDRKINLGDIRLVQDAVALKGVTVTGSNVVEKIDRQIVIPSSRQIKAATSGYELLGHMQLPGLKVNSMERSISTVSGGRVQLRINDIEASTAQVQALRPDEVLRVEYIDNPDMRYANTDVEAVINFVVKRRESGVAGGFNLTNAVTTGFGNDNVYIKVNHKLSEFGFNYYVSYRDYNDRFVDEDQSFSLPDGNRNRYLKGITTPFNYADHYLELNYNLTKPERYVFNASFTDNIFRSPHNDYGQIIREEGKNDIYSFTKKINNSNSPSLDLYGKVSLPKKQEFLLNVVGTYISSDFERNYNEALSEGGTPYSEYIYSTDGKRYSLIGEGIYKKNFKDVALSGGLKYTLAYTHNKYKGDVNQTDGMHSSDLYGYVQVNGKWKKLSYLLGVGLSRQSYDESGKGYSFYMFRPSVSLSYKLFEGATLKYVFSSTPNVPSLSSLSDIRQQLTDIEVNRGNPNLKPYRSYSNTLQLSWGNKWVDLQLKGGYYFSKNPIMEEVSRVSQQDGSYLFEYGVDNQDRFSRLNGQLYANVDIVPDMLSLSLYGGVNRYESKGNAYLHTFNAWYGGGNLSFTYKKFSAYAVVSSRYNTLFGETVSYGEKNCMLQCSYKIKHFNVGAGMLYPFKPKGWSGGTKLLSNEVRKETWSFIKDNGNMFLLTLSWDFSVGKKHHAGTKTTNNVDRETGIVM</sequence>
<dbReference type="InterPro" id="IPR008969">
    <property type="entry name" value="CarboxyPept-like_regulatory"/>
</dbReference>
<evidence type="ECO:0000313" key="3">
    <source>
        <dbReference type="Proteomes" id="UP000616346"/>
    </source>
</evidence>
<accession>A0ABR8VC71</accession>
<dbReference type="RefSeq" id="WP_191710266.1">
    <property type="nucleotide sequence ID" value="NZ_JACSPQ010000009.1"/>
</dbReference>
<keyword evidence="1" id="KW-0732">Signal</keyword>
<evidence type="ECO:0000313" key="2">
    <source>
        <dbReference type="EMBL" id="MBD8002340.1"/>
    </source>
</evidence>
<evidence type="ECO:0000256" key="1">
    <source>
        <dbReference type="SAM" id="SignalP"/>
    </source>
</evidence>
<feature type="signal peptide" evidence="1">
    <location>
        <begin position="1"/>
        <end position="21"/>
    </location>
</feature>
<dbReference type="SUPFAM" id="SSF49464">
    <property type="entry name" value="Carboxypeptidase regulatory domain-like"/>
    <property type="match status" value="1"/>
</dbReference>
<feature type="chain" id="PRO_5046619465" evidence="1">
    <location>
        <begin position="22"/>
        <end position="775"/>
    </location>
</feature>
<dbReference type="EMBL" id="JACSPQ010000009">
    <property type="protein sequence ID" value="MBD8002340.1"/>
    <property type="molecule type" value="Genomic_DNA"/>
</dbReference>
<keyword evidence="2" id="KW-0675">Receptor</keyword>
<dbReference type="SUPFAM" id="SSF56935">
    <property type="entry name" value="Porins"/>
    <property type="match status" value="1"/>
</dbReference>
<dbReference type="Proteomes" id="UP000616346">
    <property type="component" value="Unassembled WGS sequence"/>
</dbReference>
<keyword evidence="3" id="KW-1185">Reference proteome</keyword>
<comment type="caution">
    <text evidence="2">The sequence shown here is derived from an EMBL/GenBank/DDBJ whole genome shotgun (WGS) entry which is preliminary data.</text>
</comment>
<dbReference type="Gene3D" id="2.60.40.1120">
    <property type="entry name" value="Carboxypeptidase-like, regulatory domain"/>
    <property type="match status" value="1"/>
</dbReference>